<comment type="subunit">
    <text evidence="8">Interacts with the Sec translocase complex via SecD. Specifically interacts with transmembrane segments of nascent integral membrane proteins during membrane integration.</text>
</comment>
<comment type="similarity">
    <text evidence="2">Belongs to the OXA1/ALB3/YidC family. Type 1 subfamily.</text>
</comment>
<dbReference type="PANTHER" id="PTHR12428">
    <property type="entry name" value="OXA1"/>
    <property type="match status" value="1"/>
</dbReference>
<feature type="compositionally biased region" description="Basic and acidic residues" evidence="13">
    <location>
        <begin position="341"/>
        <end position="350"/>
    </location>
</feature>
<feature type="transmembrane region" description="Helical" evidence="14">
    <location>
        <begin position="98"/>
        <end position="123"/>
    </location>
</feature>
<evidence type="ECO:0000256" key="7">
    <source>
        <dbReference type="ARBA" id="ARBA00025034"/>
    </source>
</evidence>
<dbReference type="NCBIfam" id="NF001300">
    <property type="entry name" value="PRK00247.1"/>
    <property type="match status" value="1"/>
</dbReference>
<comment type="subcellular location">
    <subcellularLocation>
        <location evidence="1 12">Membrane</location>
        <topology evidence="1 12">Multi-pass membrane protein</topology>
    </subcellularLocation>
</comment>
<evidence type="ECO:0000256" key="12">
    <source>
        <dbReference type="RuleBase" id="RU003945"/>
    </source>
</evidence>
<feature type="transmembrane region" description="Helical" evidence="14">
    <location>
        <begin position="227"/>
        <end position="246"/>
    </location>
</feature>
<evidence type="ECO:0000259" key="15">
    <source>
        <dbReference type="Pfam" id="PF02096"/>
    </source>
</evidence>
<name>A0ABT2G3R4_9CORY</name>
<protein>
    <recommendedName>
        <fullName evidence="3">Membrane protein insertase YidC</fullName>
    </recommendedName>
    <alternativeName>
        <fullName evidence="11">Foldase YidC</fullName>
    </alternativeName>
    <alternativeName>
        <fullName evidence="10">Membrane integrase YidC</fullName>
    </alternativeName>
    <alternativeName>
        <fullName evidence="9">Membrane protein YidC</fullName>
    </alternativeName>
</protein>
<evidence type="ECO:0000256" key="9">
    <source>
        <dbReference type="ARBA" id="ARBA00031538"/>
    </source>
</evidence>
<evidence type="ECO:0000256" key="14">
    <source>
        <dbReference type="SAM" id="Phobius"/>
    </source>
</evidence>
<organism evidence="16 17">
    <name type="scientific">Corynebacterium lemuris</name>
    <dbReference type="NCBI Taxonomy" id="1859292"/>
    <lineage>
        <taxon>Bacteria</taxon>
        <taxon>Bacillati</taxon>
        <taxon>Actinomycetota</taxon>
        <taxon>Actinomycetes</taxon>
        <taxon>Mycobacteriales</taxon>
        <taxon>Corynebacteriaceae</taxon>
        <taxon>Corynebacterium</taxon>
    </lineage>
</organism>
<gene>
    <name evidence="16" type="primary">yidC</name>
    <name evidence="16" type="ORF">NYP18_14855</name>
</gene>
<evidence type="ECO:0000313" key="17">
    <source>
        <dbReference type="Proteomes" id="UP001205965"/>
    </source>
</evidence>
<keyword evidence="5 14" id="KW-1133">Transmembrane helix</keyword>
<evidence type="ECO:0000256" key="10">
    <source>
        <dbReference type="ARBA" id="ARBA00033245"/>
    </source>
</evidence>
<evidence type="ECO:0000256" key="8">
    <source>
        <dbReference type="ARBA" id="ARBA00026028"/>
    </source>
</evidence>
<keyword evidence="4 12" id="KW-0812">Transmembrane</keyword>
<feature type="transmembrane region" description="Helical" evidence="14">
    <location>
        <begin position="30"/>
        <end position="52"/>
    </location>
</feature>
<feature type="transmembrane region" description="Helical" evidence="14">
    <location>
        <begin position="252"/>
        <end position="274"/>
    </location>
</feature>
<comment type="caution">
    <text evidence="16">The sequence shown here is derived from an EMBL/GenBank/DDBJ whole genome shotgun (WGS) entry which is preliminary data.</text>
</comment>
<evidence type="ECO:0000256" key="3">
    <source>
        <dbReference type="ARBA" id="ARBA00015325"/>
    </source>
</evidence>
<evidence type="ECO:0000313" key="16">
    <source>
        <dbReference type="EMBL" id="MCS5480922.1"/>
    </source>
</evidence>
<dbReference type="PANTHER" id="PTHR12428:SF65">
    <property type="entry name" value="CYTOCHROME C OXIDASE ASSEMBLY PROTEIN COX18, MITOCHONDRIAL"/>
    <property type="match status" value="1"/>
</dbReference>
<sequence length="403" mass="45109">MLDPFIYPVSGVLKLWHILMHSVFGMDDSTAWVVSIFGLVLTVRLLLIPAFWAQAKSGRTGVAMRPEQAALAAEYATRTDRESVAEFERKSKELRERYNYSVAAGCIPTLIQIPVFLGLYQVLLRMARPSSGSTDIAPDARIGFLNSEEIRAFLGASINGIPLPAYISMPAESLSRLGTTTGEVRGFILPILLAAVVFTTGNMIASLMRNAKTLDWDSKAARGLNRFLMGMTVFIPVLLITLVLNGPLPVAIVLYWFANNLWTLVQSLILYPLVHRKIPLHESFEEFSRERREAARAEDREKRRIRWDVRRRKARGALQPWKIPGIRRELVAEKTARKEAAAAEKAEQKALRKAKRAASSALQKERLARRREERAARKQARSNNPPAEPTASDAPDPARSAED</sequence>
<keyword evidence="6 14" id="KW-0472">Membrane</keyword>
<dbReference type="RefSeq" id="WP_259428983.1">
    <property type="nucleotide sequence ID" value="NZ_JANWTC010000024.1"/>
</dbReference>
<feature type="domain" description="Membrane insertase YidC/Oxa/ALB C-terminal" evidence="15">
    <location>
        <begin position="32"/>
        <end position="270"/>
    </location>
</feature>
<evidence type="ECO:0000256" key="1">
    <source>
        <dbReference type="ARBA" id="ARBA00004141"/>
    </source>
</evidence>
<evidence type="ECO:0000256" key="4">
    <source>
        <dbReference type="ARBA" id="ARBA00022692"/>
    </source>
</evidence>
<dbReference type="Proteomes" id="UP001205965">
    <property type="component" value="Unassembled WGS sequence"/>
</dbReference>
<proteinExistence type="inferred from homology"/>
<evidence type="ECO:0000256" key="13">
    <source>
        <dbReference type="SAM" id="MobiDB-lite"/>
    </source>
</evidence>
<keyword evidence="17" id="KW-1185">Reference proteome</keyword>
<evidence type="ECO:0000256" key="6">
    <source>
        <dbReference type="ARBA" id="ARBA00023136"/>
    </source>
</evidence>
<dbReference type="Pfam" id="PF02096">
    <property type="entry name" value="60KD_IMP"/>
    <property type="match status" value="1"/>
</dbReference>
<dbReference type="InterPro" id="IPR028055">
    <property type="entry name" value="YidC/Oxa/ALB_C"/>
</dbReference>
<feature type="transmembrane region" description="Helical" evidence="14">
    <location>
        <begin position="187"/>
        <end position="207"/>
    </location>
</feature>
<feature type="compositionally biased region" description="Basic and acidic residues" evidence="13">
    <location>
        <begin position="363"/>
        <end position="376"/>
    </location>
</feature>
<accession>A0ABT2G3R4</accession>
<evidence type="ECO:0000256" key="2">
    <source>
        <dbReference type="ARBA" id="ARBA00010527"/>
    </source>
</evidence>
<dbReference type="EMBL" id="JANWTC010000024">
    <property type="protein sequence ID" value="MCS5480922.1"/>
    <property type="molecule type" value="Genomic_DNA"/>
</dbReference>
<dbReference type="InterPro" id="IPR001708">
    <property type="entry name" value="YidC/ALB3/OXA1/COX18"/>
</dbReference>
<dbReference type="NCBIfam" id="TIGR03592">
    <property type="entry name" value="yidC_oxa1_cterm"/>
    <property type="match status" value="1"/>
</dbReference>
<evidence type="ECO:0000256" key="11">
    <source>
        <dbReference type="ARBA" id="ARBA00033342"/>
    </source>
</evidence>
<evidence type="ECO:0000256" key="5">
    <source>
        <dbReference type="ARBA" id="ARBA00022989"/>
    </source>
</evidence>
<reference evidence="16 17" key="1">
    <citation type="submission" date="2022-08" db="EMBL/GenBank/DDBJ databases">
        <title>YIM 101645 draft genome.</title>
        <authorList>
            <person name="Chen X."/>
        </authorList>
    </citation>
    <scope>NUCLEOTIDE SEQUENCE [LARGE SCALE GENOMIC DNA]</scope>
    <source>
        <strain evidence="16 17">YIM 101645</strain>
    </source>
</reference>
<feature type="region of interest" description="Disordered" evidence="13">
    <location>
        <begin position="341"/>
        <end position="403"/>
    </location>
</feature>
<comment type="function">
    <text evidence="7">Required for the insertion and/or proper folding and/or complex formation of integral membrane proteins into the membrane. Involved in integration of membrane proteins that insert both dependently and independently of the Sec translocase complex, as well as at least some lipoproteins. Aids folding of multispanning membrane proteins.</text>
</comment>